<dbReference type="CDD" id="cd19527">
    <property type="entry name" value="RecA-like_PEX6_r2"/>
    <property type="match status" value="1"/>
</dbReference>
<reference evidence="12 13" key="1">
    <citation type="journal article" date="2023" name="G3 (Bethesda)">
        <title>A high-quality reference genome for the fission yeast Schizosaccharomyces osmophilus.</title>
        <authorList>
            <person name="Jia G.S."/>
            <person name="Zhang W.C."/>
            <person name="Liang Y."/>
            <person name="Liu X.H."/>
            <person name="Rhind N."/>
            <person name="Pidoux A."/>
            <person name="Brysch-Herzberg M."/>
            <person name="Du L.L."/>
        </authorList>
    </citation>
    <scope>NUCLEOTIDE SEQUENCE [LARGE SCALE GENOMIC DNA]</scope>
    <source>
        <strain evidence="12 13">CBS 15793</strain>
    </source>
</reference>
<gene>
    <name evidence="12" type="primary">pex6</name>
    <name evidence="12" type="ORF">SOMG_00380</name>
</gene>
<dbReference type="SUPFAM" id="SSF52540">
    <property type="entry name" value="P-loop containing nucleoside triphosphate hydrolases"/>
    <property type="match status" value="2"/>
</dbReference>
<name>A0AAF0AUY7_9SCHI</name>
<protein>
    <recommendedName>
        <fullName evidence="8">Peroxisomal ATPase PEX6</fullName>
    </recommendedName>
    <alternativeName>
        <fullName evidence="9">Peroxin-6</fullName>
    </alternativeName>
</protein>
<dbReference type="InterPro" id="IPR047533">
    <property type="entry name" value="RecA-like_PEX6_r2"/>
</dbReference>
<evidence type="ECO:0000256" key="1">
    <source>
        <dbReference type="ARBA" id="ARBA00004370"/>
    </source>
</evidence>
<dbReference type="AlphaFoldDB" id="A0AAF0AUY7"/>
<comment type="similarity">
    <text evidence="2">Belongs to the AAA ATPase family.</text>
</comment>
<dbReference type="InterPro" id="IPR041569">
    <property type="entry name" value="AAA_lid_3"/>
</dbReference>
<dbReference type="RefSeq" id="XP_056036290.1">
    <property type="nucleotide sequence ID" value="XM_056179174.1"/>
</dbReference>
<dbReference type="GO" id="GO:0005829">
    <property type="term" value="C:cytosol"/>
    <property type="evidence" value="ECO:0007669"/>
    <property type="project" value="TreeGrafter"/>
</dbReference>
<dbReference type="Gene3D" id="1.10.8.60">
    <property type="match status" value="2"/>
</dbReference>
<dbReference type="InterPro" id="IPR050168">
    <property type="entry name" value="AAA_ATPase_domain"/>
</dbReference>
<evidence type="ECO:0000256" key="8">
    <source>
        <dbReference type="ARBA" id="ARBA00034811"/>
    </source>
</evidence>
<dbReference type="InterPro" id="IPR003959">
    <property type="entry name" value="ATPase_AAA_core"/>
</dbReference>
<dbReference type="Pfam" id="PF17862">
    <property type="entry name" value="AAA_lid_3"/>
    <property type="match status" value="1"/>
</dbReference>
<dbReference type="KEGG" id="som:SOMG_00380"/>
<dbReference type="PANTHER" id="PTHR23077">
    <property type="entry name" value="AAA-FAMILY ATPASE"/>
    <property type="match status" value="1"/>
</dbReference>
<keyword evidence="5" id="KW-0378">Hydrolase</keyword>
<comment type="subcellular location">
    <subcellularLocation>
        <location evidence="1">Membrane</location>
    </subcellularLocation>
</comment>
<feature type="domain" description="AAA+ ATPase" evidence="11">
    <location>
        <begin position="677"/>
        <end position="816"/>
    </location>
</feature>
<evidence type="ECO:0000256" key="6">
    <source>
        <dbReference type="ARBA" id="ARBA00022840"/>
    </source>
</evidence>
<keyword evidence="4" id="KW-0547">Nucleotide-binding</keyword>
<dbReference type="InterPro" id="IPR027417">
    <property type="entry name" value="P-loop_NTPase"/>
</dbReference>
<keyword evidence="13" id="KW-1185">Reference proteome</keyword>
<evidence type="ECO:0000256" key="7">
    <source>
        <dbReference type="ARBA" id="ARBA00023136"/>
    </source>
</evidence>
<proteinExistence type="inferred from homology"/>
<evidence type="ECO:0000313" key="13">
    <source>
        <dbReference type="Proteomes" id="UP001212411"/>
    </source>
</evidence>
<keyword evidence="7" id="KW-0472">Membrane</keyword>
<evidence type="ECO:0000256" key="2">
    <source>
        <dbReference type="ARBA" id="ARBA00006914"/>
    </source>
</evidence>
<evidence type="ECO:0000256" key="10">
    <source>
        <dbReference type="ARBA" id="ARBA00048778"/>
    </source>
</evidence>
<dbReference type="GO" id="GO:0005524">
    <property type="term" value="F:ATP binding"/>
    <property type="evidence" value="ECO:0007669"/>
    <property type="project" value="UniProtKB-KW"/>
</dbReference>
<evidence type="ECO:0000259" key="11">
    <source>
        <dbReference type="SMART" id="SM00382"/>
    </source>
</evidence>
<dbReference type="GO" id="GO:0016887">
    <property type="term" value="F:ATP hydrolysis activity"/>
    <property type="evidence" value="ECO:0007669"/>
    <property type="project" value="InterPro"/>
</dbReference>
<accession>A0AAF0AUY7</accession>
<dbReference type="FunFam" id="3.40.50.300:FF:000109">
    <property type="entry name" value="Peroxisomal biogenesis factor 6"/>
    <property type="match status" value="1"/>
</dbReference>
<dbReference type="InterPro" id="IPR003593">
    <property type="entry name" value="AAA+_ATPase"/>
</dbReference>
<dbReference type="EMBL" id="CP115611">
    <property type="protein sequence ID" value="WBW72047.1"/>
    <property type="molecule type" value="Genomic_DNA"/>
</dbReference>
<evidence type="ECO:0000256" key="3">
    <source>
        <dbReference type="ARBA" id="ARBA00022593"/>
    </source>
</evidence>
<comment type="catalytic activity">
    <reaction evidence="10">
        <text>ATP + H2O = ADP + phosphate + H(+)</text>
        <dbReference type="Rhea" id="RHEA:13065"/>
        <dbReference type="ChEBI" id="CHEBI:15377"/>
        <dbReference type="ChEBI" id="CHEBI:15378"/>
        <dbReference type="ChEBI" id="CHEBI:30616"/>
        <dbReference type="ChEBI" id="CHEBI:43474"/>
        <dbReference type="ChEBI" id="CHEBI:456216"/>
    </reaction>
    <physiologicalReaction direction="left-to-right" evidence="10">
        <dbReference type="Rhea" id="RHEA:13066"/>
    </physiologicalReaction>
</comment>
<sequence>MDNYASTTVSVLPRLHPTRKAWINFEWAFSNVPALKKDDPYLFVCTFANPYAGCIFKLFHNPTLESSFLEISNYDRLVQRNVSISAIQPVELSHVELCVSLDISTNVDALLRLYREERIPLKNGEFLSDDVQVVQCIPVTQGYITFHTQIKKCVVPEVKPLLSFEDLSLLFTKKLSPTLISNELLIENMDISTESDCSLANCYNAFLHPVTLSSQRKRKDSWIKLSTCLGKFIYAKAIPTCDVAENAIRVSPTLSSLFRENETHCILNVDPPVVVSAKKIRLKCIYLPFQFDATLQQKVWDFAREALFHGSELCRNTMFTFYIDKKSHFFYDSPAVLEEHSQFVWFVLDEVDAPAGEIYYVDHSTVIEFDMNRTSNFLPFLNKRFLPFIATNQVSRKLHNMLKALYLHPQPPVRYPFYMISGWGILELNEVVSCISSNLGVPLFSVSCYDLVDLDRKKVGSKVTEFLKPLTRHPYGLILIRDLNILNLPTDGSINNANPKLITIFKETLDMFHNNRFALVGVAANTETIPEEVMAESFYEFTLSNFNDEERLELLRVLSKNFHVENKVNLVDISKATSAFSLHELSALFETSLLRTIRRLRQNYTDFSIHCSGPVITQDDIYKEIDIYRKECVNGDFKIPKVKWEDVGGLEEAKNILKDTLQLPLLRPELFGKGVNIRGGVLLYGPPGTGKTLLAKAVATELSLSFLSVKGPELLNMYVGESEANMREIFTKAKNAAPCIIFFDELDSVAPKRGNSSDSGNVMDRIVSQLLAELDSVHKSNKFVFAIGATNRPDLLDPSLLRPGRFDKMVYLGINSTINAREKVLQTISRKFKLDKDVNLYDIAKQCTNNFTGADLYALCADALSLALKRKTAEVEEKVKSSSTYASVEDFLQYHDGQDVLDLRIQHFDFEIALQKLNPSVSESELEHYDRLKEQFQNDYKGTGYKMST</sequence>
<dbReference type="PANTHER" id="PTHR23077:SF9">
    <property type="entry name" value="PEROXISOMAL ATPASE PEX6"/>
    <property type="match status" value="1"/>
</dbReference>
<dbReference type="GO" id="GO:0005778">
    <property type="term" value="C:peroxisomal membrane"/>
    <property type="evidence" value="ECO:0007669"/>
    <property type="project" value="TreeGrafter"/>
</dbReference>
<dbReference type="GeneID" id="80873863"/>
<keyword evidence="3" id="KW-0962">Peroxisome biogenesis</keyword>
<keyword evidence="6" id="KW-0067">ATP-binding</keyword>
<dbReference type="GO" id="GO:0016558">
    <property type="term" value="P:protein import into peroxisome matrix"/>
    <property type="evidence" value="ECO:0007669"/>
    <property type="project" value="TreeGrafter"/>
</dbReference>
<dbReference type="Proteomes" id="UP001212411">
    <property type="component" value="Chromosome 1"/>
</dbReference>
<evidence type="ECO:0000313" key="12">
    <source>
        <dbReference type="EMBL" id="WBW72047.1"/>
    </source>
</evidence>
<dbReference type="Pfam" id="PF00004">
    <property type="entry name" value="AAA"/>
    <property type="match status" value="1"/>
</dbReference>
<evidence type="ECO:0000256" key="4">
    <source>
        <dbReference type="ARBA" id="ARBA00022741"/>
    </source>
</evidence>
<dbReference type="SMART" id="SM00382">
    <property type="entry name" value="AAA"/>
    <property type="match status" value="1"/>
</dbReference>
<dbReference type="Gene3D" id="3.40.50.300">
    <property type="entry name" value="P-loop containing nucleotide triphosphate hydrolases"/>
    <property type="match status" value="1"/>
</dbReference>
<evidence type="ECO:0000256" key="5">
    <source>
        <dbReference type="ARBA" id="ARBA00022801"/>
    </source>
</evidence>
<evidence type="ECO:0000256" key="9">
    <source>
        <dbReference type="ARBA" id="ARBA00034920"/>
    </source>
</evidence>
<organism evidence="12 13">
    <name type="scientific">Schizosaccharomyces osmophilus</name>
    <dbReference type="NCBI Taxonomy" id="2545709"/>
    <lineage>
        <taxon>Eukaryota</taxon>
        <taxon>Fungi</taxon>
        <taxon>Dikarya</taxon>
        <taxon>Ascomycota</taxon>
        <taxon>Taphrinomycotina</taxon>
        <taxon>Schizosaccharomycetes</taxon>
        <taxon>Schizosaccharomycetales</taxon>
        <taxon>Schizosaccharomycetaceae</taxon>
        <taxon>Schizosaccharomyces</taxon>
    </lineage>
</organism>